<dbReference type="AlphaFoldDB" id="A0A1H9U1L8"/>
<dbReference type="Pfam" id="PF21847">
    <property type="entry name" value="DUF6906"/>
    <property type="match status" value="1"/>
</dbReference>
<proteinExistence type="predicted"/>
<protein>
    <recommendedName>
        <fullName evidence="1">DUF6906 domain-containing protein</fullName>
    </recommendedName>
</protein>
<reference evidence="3" key="1">
    <citation type="submission" date="2016-10" db="EMBL/GenBank/DDBJ databases">
        <authorList>
            <person name="Varghese N."/>
            <person name="Submissions S."/>
        </authorList>
    </citation>
    <scope>NUCLEOTIDE SEQUENCE [LARGE SCALE GENOMIC DNA]</scope>
    <source>
        <strain evidence="3">S9</strain>
    </source>
</reference>
<evidence type="ECO:0000259" key="1">
    <source>
        <dbReference type="Pfam" id="PF21847"/>
    </source>
</evidence>
<evidence type="ECO:0000313" key="3">
    <source>
        <dbReference type="Proteomes" id="UP000198571"/>
    </source>
</evidence>
<feature type="domain" description="DUF6906" evidence="1">
    <location>
        <begin position="2"/>
        <end position="46"/>
    </location>
</feature>
<sequence length="47" mass="5569">MKKPTRSQKEAITWAGLNIDDWQVKKVRPDSLVVKHRWVGREKEIPI</sequence>
<dbReference type="RefSeq" id="WP_425441265.1">
    <property type="nucleotide sequence ID" value="NZ_FOGT01000006.1"/>
</dbReference>
<dbReference type="STRING" id="1601833.SAMN05518684_106227"/>
<keyword evidence="3" id="KW-1185">Reference proteome</keyword>
<dbReference type="InterPro" id="IPR054201">
    <property type="entry name" value="DUF6906"/>
</dbReference>
<name>A0A1H9U1L8_9BACI</name>
<accession>A0A1H9U1L8</accession>
<dbReference type="EMBL" id="FOGT01000006">
    <property type="protein sequence ID" value="SES03121.1"/>
    <property type="molecule type" value="Genomic_DNA"/>
</dbReference>
<gene>
    <name evidence="2" type="ORF">SAMN05518684_106227</name>
</gene>
<dbReference type="Proteomes" id="UP000198571">
    <property type="component" value="Unassembled WGS sequence"/>
</dbReference>
<organism evidence="2 3">
    <name type="scientific">Salipaludibacillus aurantiacus</name>
    <dbReference type="NCBI Taxonomy" id="1601833"/>
    <lineage>
        <taxon>Bacteria</taxon>
        <taxon>Bacillati</taxon>
        <taxon>Bacillota</taxon>
        <taxon>Bacilli</taxon>
        <taxon>Bacillales</taxon>
        <taxon>Bacillaceae</taxon>
    </lineage>
</organism>
<evidence type="ECO:0000313" key="2">
    <source>
        <dbReference type="EMBL" id="SES03121.1"/>
    </source>
</evidence>